<protein>
    <recommendedName>
        <fullName evidence="2">Ndc10 domain-containing protein</fullName>
    </recommendedName>
</protein>
<feature type="region of interest" description="Disordered" evidence="1">
    <location>
        <begin position="107"/>
        <end position="172"/>
    </location>
</feature>
<dbReference type="InterPro" id="IPR031872">
    <property type="entry name" value="NDC10_II"/>
</dbReference>
<comment type="caution">
    <text evidence="3">The sequence shown here is derived from an EMBL/GenBank/DDBJ whole genome shotgun (WGS) entry which is preliminary data.</text>
</comment>
<evidence type="ECO:0000313" key="3">
    <source>
        <dbReference type="EMBL" id="KAE8246981.1"/>
    </source>
</evidence>
<feature type="domain" description="Ndc10" evidence="2">
    <location>
        <begin position="244"/>
        <end position="492"/>
    </location>
</feature>
<dbReference type="EMBL" id="LWDE02000532">
    <property type="protein sequence ID" value="KAE8246981.1"/>
    <property type="molecule type" value="Genomic_DNA"/>
</dbReference>
<dbReference type="Proteomes" id="UP000077684">
    <property type="component" value="Unassembled WGS sequence"/>
</dbReference>
<keyword evidence="4" id="KW-1185">Reference proteome</keyword>
<feature type="compositionally biased region" description="Low complexity" evidence="1">
    <location>
        <begin position="115"/>
        <end position="143"/>
    </location>
</feature>
<dbReference type="PANTHER" id="PTHR37784">
    <property type="entry name" value="PROTEIN MSN1"/>
    <property type="match status" value="1"/>
</dbReference>
<feature type="compositionally biased region" description="Polar residues" evidence="1">
    <location>
        <begin position="635"/>
        <end position="646"/>
    </location>
</feature>
<accession>A0A8X7MRM6</accession>
<dbReference type="Pfam" id="PF16787">
    <property type="entry name" value="NDC10_II"/>
    <property type="match status" value="1"/>
</dbReference>
<evidence type="ECO:0000313" key="4">
    <source>
        <dbReference type="Proteomes" id="UP000077684"/>
    </source>
</evidence>
<dbReference type="AlphaFoldDB" id="A0A8X7MRM6"/>
<feature type="region of interest" description="Disordered" evidence="1">
    <location>
        <begin position="627"/>
        <end position="651"/>
    </location>
</feature>
<dbReference type="InterPro" id="IPR052146">
    <property type="entry name" value="HOT1"/>
</dbReference>
<sequence length="815" mass="87871">MRIGGRGVKRRSDGVVYTQNKKRIAVHWAFGQVSSRQMTVKKRAQKLGVGLPTLYDWRKTFPEASNPSQLNSSSPLAEQIRAIAARSADQNLAAFLLPEDETVSWQSFTSAQRGSSPNASTSSPSSAGQLIPSPSASASSQQPNFVRPDGLGPTAEPESTFGARGPGVLPPDLVGQLERAGALATDEEVATVHAIRPDDDADEGATQFINETVDLTLHLKQSTLAPAVKANWDRCKKHFLVPQSLPHPCKAVVTRIIHSKTNIQGRREFGIAARHRDVEVCPVGTLALYFFERFHVRKEEFPDLSSRSSWYALPLLLNDEGSDGVTWADQANIIRRAFADLGIASSKLTHAMRGGSARLANEAGCSETSIRMHGRWTASGDQLVDRYLTGVAVQPVRALAGFNIDGGDHYLPRSLLMPPDALCSELWPQATQAEISVRERHSCGGEVDQAALSFLELIRWIRVVLLQDAALVSTAHPSLPLWSIEPFSSSDFAAFRQNLITTMEETRSPVELEILQVVPSLSRALTDLRAATSANSTAIRQLGDSMATAIERLQTAVESAVTGLAFAVAERSRKENGQAVAQQILSASICALANASASLPIPGDKNPFSLQSVLPYIQQQGSALAEATEAPSPLLRSSTPSAQASQVPPLHSATPTISFPSAAALPPTTSFSSTAPSFVLTTVAGASTAAPTSAAAATADSFSPLLTLAQKVNNVEQLVEVWYGGDNGRLGVQARLELRDQMLESKGIAARKLLCRWRRVILVLERVEKEYGRTGAVSRMDKLLKVDKFGLRTLSDNHLAKEETQERWVARLTGA</sequence>
<evidence type="ECO:0000259" key="2">
    <source>
        <dbReference type="Pfam" id="PF16787"/>
    </source>
</evidence>
<dbReference type="GO" id="GO:0000981">
    <property type="term" value="F:DNA-binding transcription factor activity, RNA polymerase II-specific"/>
    <property type="evidence" value="ECO:0007669"/>
    <property type="project" value="TreeGrafter"/>
</dbReference>
<gene>
    <name evidence="3" type="ORF">A4X06_0g4779</name>
</gene>
<dbReference type="PANTHER" id="PTHR37784:SF2">
    <property type="entry name" value="HIGH-OSMOLARITY-INDUCED TRANSCRIPTION PROTEIN 1"/>
    <property type="match status" value="1"/>
</dbReference>
<dbReference type="GO" id="GO:0000978">
    <property type="term" value="F:RNA polymerase II cis-regulatory region sequence-specific DNA binding"/>
    <property type="evidence" value="ECO:0007669"/>
    <property type="project" value="TreeGrafter"/>
</dbReference>
<dbReference type="Gene3D" id="1.10.443.20">
    <property type="entry name" value="Centromere DNA-binding protein complex CBF3 subunit, domain 2"/>
    <property type="match status" value="1"/>
</dbReference>
<organism evidence="3 4">
    <name type="scientific">Tilletia controversa</name>
    <name type="common">dwarf bunt fungus</name>
    <dbReference type="NCBI Taxonomy" id="13291"/>
    <lineage>
        <taxon>Eukaryota</taxon>
        <taxon>Fungi</taxon>
        <taxon>Dikarya</taxon>
        <taxon>Basidiomycota</taxon>
        <taxon>Ustilaginomycotina</taxon>
        <taxon>Exobasidiomycetes</taxon>
        <taxon>Tilletiales</taxon>
        <taxon>Tilletiaceae</taxon>
        <taxon>Tilletia</taxon>
    </lineage>
</organism>
<evidence type="ECO:0000256" key="1">
    <source>
        <dbReference type="SAM" id="MobiDB-lite"/>
    </source>
</evidence>
<proteinExistence type="predicted"/>
<dbReference type="InterPro" id="IPR038279">
    <property type="entry name" value="Ndc10_dom2_sf"/>
</dbReference>
<name>A0A8X7MRM6_9BASI</name>
<reference evidence="3" key="1">
    <citation type="submission" date="2016-04" db="EMBL/GenBank/DDBJ databases">
        <authorList>
            <person name="Nguyen H.D."/>
            <person name="Samba Siva P."/>
            <person name="Cullis J."/>
            <person name="Levesque C.A."/>
            <person name="Hambleton S."/>
        </authorList>
    </citation>
    <scope>NUCLEOTIDE SEQUENCE</scope>
    <source>
        <strain evidence="3">DAOMC 236426</strain>
    </source>
</reference>
<dbReference type="GO" id="GO:0060963">
    <property type="term" value="P:positive regulation of ribosomal protein gene transcription by RNA polymerase II"/>
    <property type="evidence" value="ECO:0007669"/>
    <property type="project" value="TreeGrafter"/>
</dbReference>
<reference evidence="3" key="2">
    <citation type="journal article" date="2019" name="IMA Fungus">
        <title>Genome sequencing and comparison of five Tilletia species to identify candidate genes for the detection of regulated species infecting wheat.</title>
        <authorList>
            <person name="Nguyen H.D.T."/>
            <person name="Sultana T."/>
            <person name="Kesanakurti P."/>
            <person name="Hambleton S."/>
        </authorList>
    </citation>
    <scope>NUCLEOTIDE SEQUENCE</scope>
    <source>
        <strain evidence="3">DAOMC 236426</strain>
    </source>
</reference>